<feature type="chain" id="PRO_5008910452" evidence="1">
    <location>
        <begin position="19"/>
        <end position="135"/>
    </location>
</feature>
<dbReference type="GeneID" id="30967025"/>
<sequence length="135" mass="15005">MIISVPIYLFQIISVVAAALNDTFSYERLYFTSTNDKGEPGVFVQLDLGYPPALLQAVLTTKFSDSIISSVFEGSSYVLIYDSSKSLTSHILSDITSGTNYSFANSNYAQDYLFLDEFEISSFQFVDVKKVPQMG</sequence>
<dbReference type="EMBL" id="KV454481">
    <property type="protein sequence ID" value="ODV60878.1"/>
    <property type="molecule type" value="Genomic_DNA"/>
</dbReference>
<dbReference type="InParanoid" id="A0A1D2VGU4"/>
<dbReference type="Proteomes" id="UP000095038">
    <property type="component" value="Unassembled WGS sequence"/>
</dbReference>
<organism evidence="2 3">
    <name type="scientific">Ascoidea rubescens DSM 1968</name>
    <dbReference type="NCBI Taxonomy" id="1344418"/>
    <lineage>
        <taxon>Eukaryota</taxon>
        <taxon>Fungi</taxon>
        <taxon>Dikarya</taxon>
        <taxon>Ascomycota</taxon>
        <taxon>Saccharomycotina</taxon>
        <taxon>Saccharomycetes</taxon>
        <taxon>Ascoideaceae</taxon>
        <taxon>Ascoidea</taxon>
    </lineage>
</organism>
<gene>
    <name evidence="2" type="ORF">ASCRUDRAFT_76234</name>
</gene>
<protein>
    <submittedName>
        <fullName evidence="2">Uncharacterized protein</fullName>
    </submittedName>
</protein>
<feature type="signal peptide" evidence="1">
    <location>
        <begin position="1"/>
        <end position="18"/>
    </location>
</feature>
<accession>A0A1D2VGU4</accession>
<evidence type="ECO:0000256" key="1">
    <source>
        <dbReference type="SAM" id="SignalP"/>
    </source>
</evidence>
<reference evidence="3" key="1">
    <citation type="submission" date="2016-05" db="EMBL/GenBank/DDBJ databases">
        <title>Comparative genomics of biotechnologically important yeasts.</title>
        <authorList>
            <consortium name="DOE Joint Genome Institute"/>
            <person name="Riley R."/>
            <person name="Haridas S."/>
            <person name="Wolfe K.H."/>
            <person name="Lopes M.R."/>
            <person name="Hittinger C.T."/>
            <person name="Goker M."/>
            <person name="Salamov A."/>
            <person name="Wisecaver J."/>
            <person name="Long T.M."/>
            <person name="Aerts A.L."/>
            <person name="Barry K."/>
            <person name="Choi C."/>
            <person name="Clum A."/>
            <person name="Coughlan A.Y."/>
            <person name="Deshpande S."/>
            <person name="Douglass A.P."/>
            <person name="Hanson S.J."/>
            <person name="Klenk H.-P."/>
            <person name="Labutti K."/>
            <person name="Lapidus A."/>
            <person name="Lindquist E."/>
            <person name="Lipzen A."/>
            <person name="Meier-Kolthoff J.P."/>
            <person name="Ohm R.A."/>
            <person name="Otillar R.P."/>
            <person name="Pangilinan J."/>
            <person name="Peng Y."/>
            <person name="Rokas A."/>
            <person name="Rosa C.A."/>
            <person name="Scheuner C."/>
            <person name="Sibirny A.A."/>
            <person name="Slot J.C."/>
            <person name="Stielow J.B."/>
            <person name="Sun H."/>
            <person name="Kurtzman C.P."/>
            <person name="Blackwell M."/>
            <person name="Grigoriev I.V."/>
            <person name="Jeffries T.W."/>
        </authorList>
    </citation>
    <scope>NUCLEOTIDE SEQUENCE [LARGE SCALE GENOMIC DNA]</scope>
    <source>
        <strain evidence="3">DSM 1968</strain>
    </source>
</reference>
<keyword evidence="3" id="KW-1185">Reference proteome</keyword>
<dbReference type="AlphaFoldDB" id="A0A1D2VGU4"/>
<dbReference type="RefSeq" id="XP_020047185.1">
    <property type="nucleotide sequence ID" value="XM_020193389.1"/>
</dbReference>
<evidence type="ECO:0000313" key="3">
    <source>
        <dbReference type="Proteomes" id="UP000095038"/>
    </source>
</evidence>
<name>A0A1D2VGU4_9ASCO</name>
<keyword evidence="1" id="KW-0732">Signal</keyword>
<evidence type="ECO:0000313" key="2">
    <source>
        <dbReference type="EMBL" id="ODV60878.1"/>
    </source>
</evidence>
<proteinExistence type="predicted"/>